<feature type="transmembrane region" description="Helical" evidence="10">
    <location>
        <begin position="160"/>
        <end position="185"/>
    </location>
</feature>
<organism evidence="12 13">
    <name type="scientific">Rothia amarae</name>
    <dbReference type="NCBI Taxonomy" id="169480"/>
    <lineage>
        <taxon>Bacteria</taxon>
        <taxon>Bacillati</taxon>
        <taxon>Actinomycetota</taxon>
        <taxon>Actinomycetes</taxon>
        <taxon>Micrococcales</taxon>
        <taxon>Micrococcaceae</taxon>
        <taxon>Rothia</taxon>
    </lineage>
</organism>
<proteinExistence type="inferred from homology"/>
<evidence type="ECO:0000256" key="6">
    <source>
        <dbReference type="ARBA" id="ARBA00023002"/>
    </source>
</evidence>
<dbReference type="InterPro" id="IPR012932">
    <property type="entry name" value="VKOR"/>
</dbReference>
<accession>A0A7H2BMU7</accession>
<evidence type="ECO:0000256" key="2">
    <source>
        <dbReference type="ARBA" id="ARBA00006214"/>
    </source>
</evidence>
<keyword evidence="3 10" id="KW-0812">Transmembrane</keyword>
<evidence type="ECO:0000259" key="11">
    <source>
        <dbReference type="SMART" id="SM00756"/>
    </source>
</evidence>
<evidence type="ECO:0000256" key="9">
    <source>
        <dbReference type="ARBA" id="ARBA00023284"/>
    </source>
</evidence>
<gene>
    <name evidence="12" type="ORF">IDM48_05630</name>
</gene>
<evidence type="ECO:0000256" key="7">
    <source>
        <dbReference type="ARBA" id="ARBA00023136"/>
    </source>
</evidence>
<comment type="similarity">
    <text evidence="2">Belongs to the VKOR family.</text>
</comment>
<feature type="transmembrane region" description="Helical" evidence="10">
    <location>
        <begin position="7"/>
        <end position="27"/>
    </location>
</feature>
<comment type="subcellular location">
    <subcellularLocation>
        <location evidence="1">Membrane</location>
        <topology evidence="1">Multi-pass membrane protein</topology>
    </subcellularLocation>
</comment>
<dbReference type="SMART" id="SM00756">
    <property type="entry name" value="VKc"/>
    <property type="match status" value="1"/>
</dbReference>
<feature type="domain" description="Vitamin K epoxide reductase" evidence="11">
    <location>
        <begin position="4"/>
        <end position="145"/>
    </location>
</feature>
<keyword evidence="4" id="KW-0874">Quinone</keyword>
<dbReference type="KEGG" id="rama:IDM48_05630"/>
<dbReference type="InterPro" id="IPR041714">
    <property type="entry name" value="VKOR_Actinobacteria"/>
</dbReference>
<keyword evidence="5 10" id="KW-1133">Transmembrane helix</keyword>
<keyword evidence="9" id="KW-0676">Redox-active center</keyword>
<name>A0A7H2BMU7_9MICC</name>
<feature type="transmembrane region" description="Helical" evidence="10">
    <location>
        <begin position="120"/>
        <end position="139"/>
    </location>
</feature>
<dbReference type="AlphaFoldDB" id="A0A7H2BMU7"/>
<dbReference type="GO" id="GO:0016020">
    <property type="term" value="C:membrane"/>
    <property type="evidence" value="ECO:0007669"/>
    <property type="project" value="UniProtKB-SubCell"/>
</dbReference>
<keyword evidence="13" id="KW-1185">Reference proteome</keyword>
<dbReference type="EMBL" id="CP061538">
    <property type="protein sequence ID" value="QNV40993.1"/>
    <property type="molecule type" value="Genomic_DNA"/>
</dbReference>
<keyword evidence="7 10" id="KW-0472">Membrane</keyword>
<dbReference type="Pfam" id="PF07884">
    <property type="entry name" value="VKOR"/>
    <property type="match status" value="1"/>
</dbReference>
<evidence type="ECO:0000256" key="8">
    <source>
        <dbReference type="ARBA" id="ARBA00023157"/>
    </source>
</evidence>
<dbReference type="Proteomes" id="UP000516421">
    <property type="component" value="Chromosome"/>
</dbReference>
<evidence type="ECO:0000256" key="1">
    <source>
        <dbReference type="ARBA" id="ARBA00004141"/>
    </source>
</evidence>
<dbReference type="Gene3D" id="1.20.1440.130">
    <property type="entry name" value="VKOR domain"/>
    <property type="match status" value="1"/>
</dbReference>
<evidence type="ECO:0000313" key="12">
    <source>
        <dbReference type="EMBL" id="QNV40993.1"/>
    </source>
</evidence>
<feature type="transmembrane region" description="Helical" evidence="10">
    <location>
        <begin position="93"/>
        <end position="114"/>
    </location>
</feature>
<dbReference type="CDD" id="cd12922">
    <property type="entry name" value="VKOR_5"/>
    <property type="match status" value="1"/>
</dbReference>
<sequence>MKADTRYAILSLLTGILAFASSAMLVYEHLQIAKDASHVSVCDMNAILNCGTVMRTPFAEAFGFPNPYIGLVGYAITITIATAMLAGARFSRWYWLCMNVGHVLAFCFILYLWFNTTFVIGALCLFCMIVWIMQTILMTKTTAHNIQTGVIPAPEHIRRAVAGWSWFVVILIFVLLFGIIIIHFFDQIINSF</sequence>
<dbReference type="InterPro" id="IPR038354">
    <property type="entry name" value="VKOR_sf"/>
</dbReference>
<dbReference type="GO" id="GO:0016491">
    <property type="term" value="F:oxidoreductase activity"/>
    <property type="evidence" value="ECO:0007669"/>
    <property type="project" value="UniProtKB-KW"/>
</dbReference>
<evidence type="ECO:0000256" key="10">
    <source>
        <dbReference type="SAM" id="Phobius"/>
    </source>
</evidence>
<evidence type="ECO:0000256" key="4">
    <source>
        <dbReference type="ARBA" id="ARBA00022719"/>
    </source>
</evidence>
<reference evidence="12 13" key="1">
    <citation type="submission" date="2020-09" db="EMBL/GenBank/DDBJ databases">
        <title>Investigation of environmental microbe.</title>
        <authorList>
            <person name="Ou Y."/>
            <person name="Kang Q."/>
        </authorList>
    </citation>
    <scope>NUCLEOTIDE SEQUENCE [LARGE SCALE GENOMIC DNA]</scope>
    <source>
        <strain evidence="12 13">KJZ-9</strain>
    </source>
</reference>
<evidence type="ECO:0000256" key="3">
    <source>
        <dbReference type="ARBA" id="ARBA00022692"/>
    </source>
</evidence>
<evidence type="ECO:0000313" key="13">
    <source>
        <dbReference type="Proteomes" id="UP000516421"/>
    </source>
</evidence>
<dbReference type="GO" id="GO:0048038">
    <property type="term" value="F:quinone binding"/>
    <property type="evidence" value="ECO:0007669"/>
    <property type="project" value="UniProtKB-KW"/>
</dbReference>
<keyword evidence="8" id="KW-1015">Disulfide bond</keyword>
<keyword evidence="6" id="KW-0560">Oxidoreductase</keyword>
<evidence type="ECO:0000256" key="5">
    <source>
        <dbReference type="ARBA" id="ARBA00022989"/>
    </source>
</evidence>
<feature type="transmembrane region" description="Helical" evidence="10">
    <location>
        <begin position="68"/>
        <end position="86"/>
    </location>
</feature>
<protein>
    <submittedName>
        <fullName evidence="12">Vitamin K epoxide reductase family protein</fullName>
    </submittedName>
</protein>